<feature type="DNA-binding region" description="H-T-H motif" evidence="4">
    <location>
        <begin position="27"/>
        <end position="46"/>
    </location>
</feature>
<evidence type="ECO:0000256" key="4">
    <source>
        <dbReference type="PROSITE-ProRule" id="PRU00335"/>
    </source>
</evidence>
<evidence type="ECO:0000256" key="1">
    <source>
        <dbReference type="ARBA" id="ARBA00023015"/>
    </source>
</evidence>
<dbReference type="PANTHER" id="PTHR30055">
    <property type="entry name" value="HTH-TYPE TRANSCRIPTIONAL REGULATOR RUTR"/>
    <property type="match status" value="1"/>
</dbReference>
<evidence type="ECO:0000256" key="3">
    <source>
        <dbReference type="ARBA" id="ARBA00023163"/>
    </source>
</evidence>
<dbReference type="Gene3D" id="1.10.357.10">
    <property type="entry name" value="Tetracycline Repressor, domain 2"/>
    <property type="match status" value="1"/>
</dbReference>
<dbReference type="Pfam" id="PF00440">
    <property type="entry name" value="TetR_N"/>
    <property type="match status" value="1"/>
</dbReference>
<dbReference type="InterPro" id="IPR050109">
    <property type="entry name" value="HTH-type_TetR-like_transc_reg"/>
</dbReference>
<keyword evidence="2 4" id="KW-0238">DNA-binding</keyword>
<dbReference type="InterPro" id="IPR009057">
    <property type="entry name" value="Homeodomain-like_sf"/>
</dbReference>
<evidence type="ECO:0000313" key="6">
    <source>
        <dbReference type="EMBL" id="CEA08973.1"/>
    </source>
</evidence>
<keyword evidence="3" id="KW-0804">Transcription</keyword>
<dbReference type="PROSITE" id="PS50977">
    <property type="entry name" value="HTH_TETR_2"/>
    <property type="match status" value="1"/>
</dbReference>
<sequence>MNKTATRRGIVGAVLGLVRSHGPGNFTIDDVAASAGISRRTFFNYFPSAEAALTVSMDEFLTGVLGCFETRPHDEHIVDSMLYALTRPQDPEQLAVMAELHALAQANPEMMRYELETWDRAEQRIVTSVKQRLGEDADPFYISCLVGSVLACGRSAFSEWQRRNRGSITPASLAELETLFVEAIGFLRHGFTRSP</sequence>
<dbReference type="AlphaFoldDB" id="A0A078MP07"/>
<dbReference type="InterPro" id="IPR001647">
    <property type="entry name" value="HTH_TetR"/>
</dbReference>
<proteinExistence type="predicted"/>
<evidence type="ECO:0000259" key="5">
    <source>
        <dbReference type="PROSITE" id="PS50977"/>
    </source>
</evidence>
<dbReference type="EMBL" id="LN483071">
    <property type="protein sequence ID" value="CEA08973.1"/>
    <property type="molecule type" value="Genomic_DNA"/>
</dbReference>
<gene>
    <name evidence="6" type="ORF">BN1051_02336</name>
</gene>
<reference evidence="6" key="1">
    <citation type="submission" date="2014-07" db="EMBL/GenBank/DDBJ databases">
        <authorList>
            <person name="Urmite Genomes Urmite Genomes"/>
        </authorList>
    </citation>
    <scope>NUCLEOTIDE SEQUENCE</scope>
    <source>
        <strain evidence="6">11W110_air</strain>
    </source>
</reference>
<keyword evidence="1" id="KW-0805">Transcription regulation</keyword>
<dbReference type="PATRIC" id="fig|1461584.3.peg.2311"/>
<name>A0A078MP07_9MICC</name>
<dbReference type="PANTHER" id="PTHR30055:SF234">
    <property type="entry name" value="HTH-TYPE TRANSCRIPTIONAL REGULATOR BETI"/>
    <property type="match status" value="1"/>
</dbReference>
<accession>A0A078MP07</accession>
<dbReference type="GO" id="GO:0003700">
    <property type="term" value="F:DNA-binding transcription factor activity"/>
    <property type="evidence" value="ECO:0007669"/>
    <property type="project" value="TreeGrafter"/>
</dbReference>
<protein>
    <submittedName>
        <fullName evidence="6">Bacterial regulatory proteins, tetR family</fullName>
    </submittedName>
</protein>
<evidence type="ECO:0000256" key="2">
    <source>
        <dbReference type="ARBA" id="ARBA00023125"/>
    </source>
</evidence>
<dbReference type="SUPFAM" id="SSF46689">
    <property type="entry name" value="Homeodomain-like"/>
    <property type="match status" value="1"/>
</dbReference>
<organism evidence="6">
    <name type="scientific">Arthrobacter saudimassiliensis</name>
    <dbReference type="NCBI Taxonomy" id="1461584"/>
    <lineage>
        <taxon>Bacteria</taxon>
        <taxon>Bacillati</taxon>
        <taxon>Actinomycetota</taxon>
        <taxon>Actinomycetes</taxon>
        <taxon>Micrococcales</taxon>
        <taxon>Micrococcaceae</taxon>
        <taxon>Arthrobacter</taxon>
    </lineage>
</organism>
<feature type="domain" description="HTH tetR-type" evidence="5">
    <location>
        <begin position="4"/>
        <end position="64"/>
    </location>
</feature>
<dbReference type="GO" id="GO:0000976">
    <property type="term" value="F:transcription cis-regulatory region binding"/>
    <property type="evidence" value="ECO:0007669"/>
    <property type="project" value="TreeGrafter"/>
</dbReference>
<dbReference type="Gene3D" id="1.10.10.60">
    <property type="entry name" value="Homeodomain-like"/>
    <property type="match status" value="1"/>
</dbReference>